<keyword evidence="1" id="KW-1133">Transmembrane helix</keyword>
<keyword evidence="1" id="KW-0472">Membrane</keyword>
<dbReference type="AlphaFoldDB" id="A0A507ZQN3"/>
<reference evidence="2 3" key="1">
    <citation type="submission" date="2019-06" db="EMBL/GenBank/DDBJ databases">
        <title>Lysobacter alkalisoli sp. nov. isolated from saline soil.</title>
        <authorList>
            <person name="Sun J.-Q."/>
            <person name="Xu L."/>
        </authorList>
    </citation>
    <scope>NUCLEOTIDE SEQUENCE [LARGE SCALE GENOMIC DNA]</scope>
    <source>
        <strain evidence="2 3">JCM 31130</strain>
    </source>
</reference>
<proteinExistence type="predicted"/>
<accession>A0A507ZQN3</accession>
<keyword evidence="1" id="KW-0812">Transmembrane</keyword>
<dbReference type="RefSeq" id="WP_141519716.1">
    <property type="nucleotide sequence ID" value="NZ_VICE01000149.1"/>
</dbReference>
<sequence length="139" mass="14742">MDRQLATGTVVFMVLAAALYVAGDLLLQALGLDSSLGMAAHLLVPPLALWAARRSGRVTPLSILLASVLLAIAVAWMILRSLDGVVHVTGGAFGWLDLLQRETLLGMGALVIAPQVWLLFFRWLDRRGDGATRLVAGGA</sequence>
<feature type="transmembrane region" description="Helical" evidence="1">
    <location>
        <begin position="59"/>
        <end position="79"/>
    </location>
</feature>
<feature type="transmembrane region" description="Helical" evidence="1">
    <location>
        <begin position="5"/>
        <end position="23"/>
    </location>
</feature>
<evidence type="ECO:0000313" key="2">
    <source>
        <dbReference type="EMBL" id="TQD39257.1"/>
    </source>
</evidence>
<keyword evidence="3" id="KW-1185">Reference proteome</keyword>
<dbReference type="EMBL" id="VICE01000149">
    <property type="protein sequence ID" value="TQD39257.1"/>
    <property type="molecule type" value="Genomic_DNA"/>
</dbReference>
<feature type="transmembrane region" description="Helical" evidence="1">
    <location>
        <begin position="104"/>
        <end position="124"/>
    </location>
</feature>
<protein>
    <submittedName>
        <fullName evidence="2">Uncharacterized protein</fullName>
    </submittedName>
</protein>
<evidence type="ECO:0000256" key="1">
    <source>
        <dbReference type="SAM" id="Phobius"/>
    </source>
</evidence>
<comment type="caution">
    <text evidence="2">The sequence shown here is derived from an EMBL/GenBank/DDBJ whole genome shotgun (WGS) entry which is preliminary data.</text>
</comment>
<gene>
    <name evidence="2" type="ORF">FKV25_15660</name>
</gene>
<evidence type="ECO:0000313" key="3">
    <source>
        <dbReference type="Proteomes" id="UP000318212"/>
    </source>
</evidence>
<dbReference type="OrthoDB" id="6064809at2"/>
<dbReference type="Proteomes" id="UP000318212">
    <property type="component" value="Unassembled WGS sequence"/>
</dbReference>
<name>A0A507ZQN3_9GAMM</name>
<organism evidence="2 3">
    <name type="scientific">Marilutibacter aestuarii</name>
    <dbReference type="NCBI Taxonomy" id="1706195"/>
    <lineage>
        <taxon>Bacteria</taxon>
        <taxon>Pseudomonadati</taxon>
        <taxon>Pseudomonadota</taxon>
        <taxon>Gammaproteobacteria</taxon>
        <taxon>Lysobacterales</taxon>
        <taxon>Lysobacteraceae</taxon>
        <taxon>Marilutibacter</taxon>
    </lineage>
</organism>